<keyword evidence="3" id="KW-0408">Iron</keyword>
<evidence type="ECO:0000256" key="1">
    <source>
        <dbReference type="ARBA" id="ARBA00004141"/>
    </source>
</evidence>
<keyword evidence="3" id="KW-0406">Ion transport</keyword>
<reference evidence="9" key="1">
    <citation type="submission" date="2014-02" db="EMBL/GenBank/DDBJ databases">
        <authorList>
            <person name="Genoscope - CEA"/>
        </authorList>
    </citation>
    <scope>NUCLEOTIDE SEQUENCE</scope>
    <source>
        <strain evidence="9">LS3</strain>
    </source>
</reference>
<evidence type="ECO:0000313" key="9">
    <source>
        <dbReference type="EMBL" id="CDP33157.1"/>
    </source>
</evidence>
<keyword evidence="5 8" id="KW-1133">Transmembrane helix</keyword>
<feature type="compositionally biased region" description="Low complexity" evidence="7">
    <location>
        <begin position="371"/>
        <end position="383"/>
    </location>
</feature>
<feature type="transmembrane region" description="Helical" evidence="8">
    <location>
        <begin position="88"/>
        <end position="109"/>
    </location>
</feature>
<protein>
    <submittedName>
        <fullName evidence="9">ARAD1A02992p</fullName>
    </submittedName>
</protein>
<evidence type="ECO:0000256" key="3">
    <source>
        <dbReference type="ARBA" id="ARBA00022496"/>
    </source>
</evidence>
<feature type="transmembrane region" description="Helical" evidence="8">
    <location>
        <begin position="146"/>
        <end position="172"/>
    </location>
</feature>
<evidence type="ECO:0000256" key="6">
    <source>
        <dbReference type="ARBA" id="ARBA00023136"/>
    </source>
</evidence>
<feature type="transmembrane region" description="Helical" evidence="8">
    <location>
        <begin position="178"/>
        <end position="201"/>
    </location>
</feature>
<comment type="similarity">
    <text evidence="2">Belongs to the oxidase-dependent Fe transporter (OFeT) (TC 9.A.10.1) family.</text>
</comment>
<feature type="transmembrane region" description="Helical" evidence="8">
    <location>
        <begin position="12"/>
        <end position="31"/>
    </location>
</feature>
<keyword evidence="6 8" id="KW-0472">Membrane</keyword>
<sequence length="383" mass="42412">MVNVFSPQIFFVIFRETLEAAVILSVLLAFVKQGLGGSEGDKRLYRKLVIQIWVGAALGLFICLAIGGAFIGVFYSLGKDLWTQSEDLWEGIFSLVAAIMITVMGLAMLRINKMKEKWRVKIAQALVDSTDEKKSRFSLSRWSKRYALALLPFVTTLREGIEAVVFVGGVSLGTPATAFPLAVICGLLAGTAVGLCLYFGGNQMAMQYFLIASTCFLYLIGAGLFSKAVWFLQFYSFASKAGGDVAESGSGPGSYNPYWTVWHVNCCNPLTDNGWMIFNALFGWQNFGTYGSVISYCVYWICLMLVIGALMYEEKKGYLPIIGKFRRKKKLSQAEESELMRKAQVAARQQYGRAGSEQDEQEELEKPKNATTSTTTRTTESIV</sequence>
<feature type="region of interest" description="Disordered" evidence="7">
    <location>
        <begin position="345"/>
        <end position="383"/>
    </location>
</feature>
<keyword evidence="3" id="KW-0410">Iron transport</keyword>
<dbReference type="InterPro" id="IPR004923">
    <property type="entry name" value="FTR1/Fip1/EfeU"/>
</dbReference>
<evidence type="ECO:0000256" key="2">
    <source>
        <dbReference type="ARBA" id="ARBA00008333"/>
    </source>
</evidence>
<reference evidence="9" key="2">
    <citation type="submission" date="2014-06" db="EMBL/GenBank/DDBJ databases">
        <title>The complete genome of Blastobotrys (Arxula) adeninivorans LS3 - a yeast of biotechnological interest.</title>
        <authorList>
            <person name="Kunze G."/>
            <person name="Gaillardin C."/>
            <person name="Czernicka M."/>
            <person name="Durrens P."/>
            <person name="Martin T."/>
            <person name="Boer E."/>
            <person name="Gabaldon T."/>
            <person name="Cruz J."/>
            <person name="Talla E."/>
            <person name="Marck C."/>
            <person name="Goffeau A."/>
            <person name="Barbe V."/>
            <person name="Baret P."/>
            <person name="Baronian K."/>
            <person name="Beier S."/>
            <person name="Bleykasten C."/>
            <person name="Bode R."/>
            <person name="Casaregola S."/>
            <person name="Despons L."/>
            <person name="Fairhead C."/>
            <person name="Giersberg M."/>
            <person name="Gierski P."/>
            <person name="Hahnel U."/>
            <person name="Hartmann A."/>
            <person name="Jankowska D."/>
            <person name="Jubin C."/>
            <person name="Jung P."/>
            <person name="Lafontaine I."/>
            <person name="Leh-Louis V."/>
            <person name="Lemaire M."/>
            <person name="Marcet-Houben M."/>
            <person name="Mascher M."/>
            <person name="Morel G."/>
            <person name="Richard G.-F."/>
            <person name="Riechen J."/>
            <person name="Sacerdot C."/>
            <person name="Sarkar A."/>
            <person name="Savel G."/>
            <person name="Schacherer J."/>
            <person name="Sherman D."/>
            <person name="Straub M.-L."/>
            <person name="Stein N."/>
            <person name="Thierry A."/>
            <person name="Trautwein-Schult A."/>
            <person name="Westhof E."/>
            <person name="Worch S."/>
            <person name="Dujon B."/>
            <person name="Souciet J.-L."/>
            <person name="Wincker P."/>
            <person name="Scholz U."/>
            <person name="Neuveglise N."/>
        </authorList>
    </citation>
    <scope>NUCLEOTIDE SEQUENCE</scope>
    <source>
        <strain evidence="9">LS3</strain>
    </source>
</reference>
<keyword evidence="3" id="KW-0813">Transport</keyword>
<dbReference type="GO" id="GO:0033573">
    <property type="term" value="C:high-affinity iron permease complex"/>
    <property type="evidence" value="ECO:0007669"/>
    <property type="project" value="InterPro"/>
</dbReference>
<feature type="transmembrane region" description="Helical" evidence="8">
    <location>
        <begin position="52"/>
        <end position="76"/>
    </location>
</feature>
<evidence type="ECO:0000256" key="7">
    <source>
        <dbReference type="SAM" id="MobiDB-lite"/>
    </source>
</evidence>
<gene>
    <name evidence="9" type="ORF">GNLVRS02_ARAD1A02992g</name>
</gene>
<keyword evidence="4 8" id="KW-0812">Transmembrane</keyword>
<dbReference type="PhylomeDB" id="A0A060T2P5"/>
<feature type="transmembrane region" description="Helical" evidence="8">
    <location>
        <begin position="293"/>
        <end position="312"/>
    </location>
</feature>
<dbReference type="Pfam" id="PF03239">
    <property type="entry name" value="FTR1"/>
    <property type="match status" value="1"/>
</dbReference>
<evidence type="ECO:0000256" key="4">
    <source>
        <dbReference type="ARBA" id="ARBA00022692"/>
    </source>
</evidence>
<dbReference type="AlphaFoldDB" id="A0A060T2P5"/>
<name>A0A060T2P5_BLAAD</name>
<feature type="transmembrane region" description="Helical" evidence="8">
    <location>
        <begin position="208"/>
        <end position="232"/>
    </location>
</feature>
<comment type="subcellular location">
    <subcellularLocation>
        <location evidence="1">Membrane</location>
        <topology evidence="1">Multi-pass membrane protein</topology>
    </subcellularLocation>
</comment>
<organism evidence="9">
    <name type="scientific">Blastobotrys adeninivorans</name>
    <name type="common">Yeast</name>
    <name type="synonym">Arxula adeninivorans</name>
    <dbReference type="NCBI Taxonomy" id="409370"/>
    <lineage>
        <taxon>Eukaryota</taxon>
        <taxon>Fungi</taxon>
        <taxon>Dikarya</taxon>
        <taxon>Ascomycota</taxon>
        <taxon>Saccharomycotina</taxon>
        <taxon>Dipodascomycetes</taxon>
        <taxon>Dipodascales</taxon>
        <taxon>Trichomonascaceae</taxon>
        <taxon>Blastobotrys</taxon>
    </lineage>
</organism>
<dbReference type="PANTHER" id="PTHR31632">
    <property type="entry name" value="IRON TRANSPORTER FTH1"/>
    <property type="match status" value="1"/>
</dbReference>
<proteinExistence type="inferred from homology"/>
<dbReference type="GO" id="GO:0015093">
    <property type="term" value="F:ferrous iron transmembrane transporter activity"/>
    <property type="evidence" value="ECO:0007669"/>
    <property type="project" value="TreeGrafter"/>
</dbReference>
<evidence type="ECO:0000256" key="5">
    <source>
        <dbReference type="ARBA" id="ARBA00022989"/>
    </source>
</evidence>
<evidence type="ECO:0000256" key="8">
    <source>
        <dbReference type="SAM" id="Phobius"/>
    </source>
</evidence>
<dbReference type="PANTHER" id="PTHR31632:SF2">
    <property type="entry name" value="PLASMA MEMBRANE IRON PERMEASE"/>
    <property type="match status" value="1"/>
</dbReference>
<accession>A0A060T2P5</accession>
<dbReference type="EMBL" id="HG937691">
    <property type="protein sequence ID" value="CDP33157.1"/>
    <property type="molecule type" value="Genomic_DNA"/>
</dbReference>